<protein>
    <submittedName>
        <fullName evidence="3">Histidine kinase</fullName>
    </submittedName>
</protein>
<dbReference type="GO" id="GO:0016020">
    <property type="term" value="C:membrane"/>
    <property type="evidence" value="ECO:0007669"/>
    <property type="project" value="InterPro"/>
</dbReference>
<dbReference type="STRING" id="393003.SAMN05660461_5328"/>
<feature type="domain" description="Signal transduction histidine kinase internal region" evidence="2">
    <location>
        <begin position="159"/>
        <end position="237"/>
    </location>
</feature>
<keyword evidence="3" id="KW-0808">Transferase</keyword>
<dbReference type="InterPro" id="IPR010559">
    <property type="entry name" value="Sig_transdc_His_kin_internal"/>
</dbReference>
<keyword evidence="3" id="KW-0418">Kinase</keyword>
<name>A0A1T5P9L1_9BACT</name>
<feature type="transmembrane region" description="Helical" evidence="1">
    <location>
        <begin position="119"/>
        <end position="139"/>
    </location>
</feature>
<evidence type="ECO:0000313" key="4">
    <source>
        <dbReference type="Proteomes" id="UP000190166"/>
    </source>
</evidence>
<dbReference type="EMBL" id="FUZZ01000005">
    <property type="protein sequence ID" value="SKD09440.1"/>
    <property type="molecule type" value="Genomic_DNA"/>
</dbReference>
<evidence type="ECO:0000259" key="2">
    <source>
        <dbReference type="Pfam" id="PF06580"/>
    </source>
</evidence>
<dbReference type="GO" id="GO:0000155">
    <property type="term" value="F:phosphorelay sensor kinase activity"/>
    <property type="evidence" value="ECO:0007669"/>
    <property type="project" value="InterPro"/>
</dbReference>
<keyword evidence="1" id="KW-1133">Transmembrane helix</keyword>
<dbReference type="InterPro" id="IPR050640">
    <property type="entry name" value="Bact_2-comp_sensor_kinase"/>
</dbReference>
<gene>
    <name evidence="3" type="ORF">SAMN05660461_5328</name>
</gene>
<evidence type="ECO:0000256" key="1">
    <source>
        <dbReference type="SAM" id="Phobius"/>
    </source>
</evidence>
<proteinExistence type="predicted"/>
<reference evidence="3 4" key="1">
    <citation type="submission" date="2017-02" db="EMBL/GenBank/DDBJ databases">
        <authorList>
            <person name="Peterson S.W."/>
        </authorList>
    </citation>
    <scope>NUCLEOTIDE SEQUENCE [LARGE SCALE GENOMIC DNA]</scope>
    <source>
        <strain evidence="3 4">DSM 18108</strain>
    </source>
</reference>
<organism evidence="3 4">
    <name type="scientific">Chitinophaga ginsengisegetis</name>
    <dbReference type="NCBI Taxonomy" id="393003"/>
    <lineage>
        <taxon>Bacteria</taxon>
        <taxon>Pseudomonadati</taxon>
        <taxon>Bacteroidota</taxon>
        <taxon>Chitinophagia</taxon>
        <taxon>Chitinophagales</taxon>
        <taxon>Chitinophagaceae</taxon>
        <taxon>Chitinophaga</taxon>
    </lineage>
</organism>
<sequence length="340" mass="39099">MNKNEHRICWYSSLLIALMVNSPKLLALRENGLMARYWHFNPSELLFQFAFNLLFCVLLFSVNLRRGKWLSSYREKEKYLLYAVFNVLVFCVLLITGTVLQRLFFPGLQLTRLMFSGSFFRLGLSAILTAIIVKIILLMRNSRSITAENQQLKNAYLASELQLLKEQMNPHFLFNSLSSLSAIVRENPEQAQKYIRDMSAVFRYALVGSHTDLVPLTDELTMLRSFAKLISMRLENAFELTINIADVYLPVKIPHLSLQPLLENAVKHNAATAERPLRVQIEVKDGQLIFSNSLWEIPTPEASNGMGLANLNERFRIMIHHEIGISRSDTHFIVKLPLKQ</sequence>
<keyword evidence="1" id="KW-0812">Transmembrane</keyword>
<dbReference type="Gene3D" id="3.30.565.10">
    <property type="entry name" value="Histidine kinase-like ATPase, C-terminal domain"/>
    <property type="match status" value="1"/>
</dbReference>
<dbReference type="Pfam" id="PF06580">
    <property type="entry name" value="His_kinase"/>
    <property type="match status" value="1"/>
</dbReference>
<dbReference type="Proteomes" id="UP000190166">
    <property type="component" value="Unassembled WGS sequence"/>
</dbReference>
<dbReference type="PANTHER" id="PTHR34220:SF7">
    <property type="entry name" value="SENSOR HISTIDINE KINASE YPDA"/>
    <property type="match status" value="1"/>
</dbReference>
<accession>A0A1T5P9L1</accession>
<dbReference type="AlphaFoldDB" id="A0A1T5P9L1"/>
<feature type="transmembrane region" description="Helical" evidence="1">
    <location>
        <begin position="79"/>
        <end position="99"/>
    </location>
</feature>
<feature type="transmembrane region" description="Helical" evidence="1">
    <location>
        <begin position="46"/>
        <end position="67"/>
    </location>
</feature>
<dbReference type="PANTHER" id="PTHR34220">
    <property type="entry name" value="SENSOR HISTIDINE KINASE YPDA"/>
    <property type="match status" value="1"/>
</dbReference>
<keyword evidence="1" id="KW-0472">Membrane</keyword>
<keyword evidence="4" id="KW-1185">Reference proteome</keyword>
<dbReference type="InterPro" id="IPR036890">
    <property type="entry name" value="HATPase_C_sf"/>
</dbReference>
<evidence type="ECO:0000313" key="3">
    <source>
        <dbReference type="EMBL" id="SKD09440.1"/>
    </source>
</evidence>
<dbReference type="SUPFAM" id="SSF55874">
    <property type="entry name" value="ATPase domain of HSP90 chaperone/DNA topoisomerase II/histidine kinase"/>
    <property type="match status" value="1"/>
</dbReference>